<proteinExistence type="predicted"/>
<evidence type="ECO:0000256" key="2">
    <source>
        <dbReference type="SAM" id="SignalP"/>
    </source>
</evidence>
<dbReference type="Pfam" id="PF10986">
    <property type="entry name" value="ZrgA"/>
    <property type="match status" value="1"/>
</dbReference>
<gene>
    <name evidence="3" type="ORF">SAMN05216217_11068</name>
</gene>
<feature type="region of interest" description="Disordered" evidence="1">
    <location>
        <begin position="22"/>
        <end position="48"/>
    </location>
</feature>
<keyword evidence="4" id="KW-1185">Reference proteome</keyword>
<sequence length="215" mass="23412">MRTLPLLAGGLLTALSLAVHAHDHGHDHHKHDHNHDHAEHQHGDTLGAHQHGVASLNLVVADGHVAIELHSPADNLLGFEHLPSSAEDKARVRQLMTQLQDVANVVQLPAAAGCTLVDSELSSPLFAALDKADSQAQHKHDHDHDHDHKAADDEHAHNDIELHYHFNCANAGSLDQLRVTLFEQFPRTERLLLQAVTPKGQQGGELTAANPVIVF</sequence>
<dbReference type="STRING" id="1720063.SAMN05216217_11068"/>
<dbReference type="Proteomes" id="UP000243629">
    <property type="component" value="Unassembled WGS sequence"/>
</dbReference>
<evidence type="ECO:0000313" key="3">
    <source>
        <dbReference type="EMBL" id="SFM64535.1"/>
    </source>
</evidence>
<feature type="signal peptide" evidence="2">
    <location>
        <begin position="1"/>
        <end position="21"/>
    </location>
</feature>
<evidence type="ECO:0008006" key="5">
    <source>
        <dbReference type="Google" id="ProtNLM"/>
    </source>
</evidence>
<feature type="compositionally biased region" description="Basic and acidic residues" evidence="1">
    <location>
        <begin position="33"/>
        <end position="43"/>
    </location>
</feature>
<protein>
    <recommendedName>
        <fullName evidence="5">Zinc-binding protein</fullName>
    </recommendedName>
</protein>
<dbReference type="AlphaFoldDB" id="A0A1I4SJA6"/>
<dbReference type="OrthoDB" id="7346546at2"/>
<organism evidence="3 4">
    <name type="scientific">Halopseudomonas yangmingensis</name>
    <dbReference type="NCBI Taxonomy" id="1720063"/>
    <lineage>
        <taxon>Bacteria</taxon>
        <taxon>Pseudomonadati</taxon>
        <taxon>Pseudomonadota</taxon>
        <taxon>Gammaproteobacteria</taxon>
        <taxon>Pseudomonadales</taxon>
        <taxon>Pseudomonadaceae</taxon>
        <taxon>Halopseudomonas</taxon>
    </lineage>
</organism>
<evidence type="ECO:0000313" key="4">
    <source>
        <dbReference type="Proteomes" id="UP000243629"/>
    </source>
</evidence>
<dbReference type="InterPro" id="IPR021253">
    <property type="entry name" value="ZrgA-like"/>
</dbReference>
<dbReference type="RefSeq" id="WP_093476429.1">
    <property type="nucleotide sequence ID" value="NZ_FOUI01000010.1"/>
</dbReference>
<feature type="chain" id="PRO_5017415603" description="Zinc-binding protein" evidence="2">
    <location>
        <begin position="22"/>
        <end position="215"/>
    </location>
</feature>
<feature type="region of interest" description="Disordered" evidence="1">
    <location>
        <begin position="132"/>
        <end position="152"/>
    </location>
</feature>
<evidence type="ECO:0000256" key="1">
    <source>
        <dbReference type="SAM" id="MobiDB-lite"/>
    </source>
</evidence>
<accession>A0A1I4SJA6</accession>
<reference evidence="4" key="1">
    <citation type="submission" date="2016-10" db="EMBL/GenBank/DDBJ databases">
        <authorList>
            <person name="Varghese N."/>
            <person name="Submissions S."/>
        </authorList>
    </citation>
    <scope>NUCLEOTIDE SEQUENCE [LARGE SCALE GENOMIC DNA]</scope>
    <source>
        <strain evidence="4">DSM 24213</strain>
    </source>
</reference>
<dbReference type="EMBL" id="FOUI01000010">
    <property type="protein sequence ID" value="SFM64535.1"/>
    <property type="molecule type" value="Genomic_DNA"/>
</dbReference>
<name>A0A1I4SJA6_9GAMM</name>
<keyword evidence="2" id="KW-0732">Signal</keyword>